<reference evidence="7 8" key="1">
    <citation type="submission" date="2020-08" db="EMBL/GenBank/DDBJ databases">
        <title>Genomic Encyclopedia of Type Strains, Phase IV (KMG-IV): sequencing the most valuable type-strain genomes for metagenomic binning, comparative biology and taxonomic classification.</title>
        <authorList>
            <person name="Goeker M."/>
        </authorList>
    </citation>
    <scope>NUCLEOTIDE SEQUENCE [LARGE SCALE GENOMIC DNA]</scope>
    <source>
        <strain evidence="7 8">DSM 29853</strain>
    </source>
</reference>
<keyword evidence="8" id="KW-1185">Reference proteome</keyword>
<dbReference type="InterPro" id="IPR037919">
    <property type="entry name" value="OGT"/>
</dbReference>
<dbReference type="Gene3D" id="3.40.50.11380">
    <property type="match status" value="1"/>
</dbReference>
<dbReference type="Pfam" id="PF13844">
    <property type="entry name" value="Glyco_transf_41"/>
    <property type="match status" value="2"/>
</dbReference>
<proteinExistence type="predicted"/>
<feature type="domain" description="O-GlcNAc transferase C-terminal" evidence="6">
    <location>
        <begin position="186"/>
        <end position="343"/>
    </location>
</feature>
<comment type="caution">
    <text evidence="7">The sequence shown here is derived from an EMBL/GenBank/DDBJ whole genome shotgun (WGS) entry which is preliminary data.</text>
</comment>
<evidence type="ECO:0000256" key="4">
    <source>
        <dbReference type="ARBA" id="ARBA00022803"/>
    </source>
</evidence>
<gene>
    <name evidence="7" type="ORF">GGR23_004156</name>
</gene>
<dbReference type="Gene3D" id="1.25.40.10">
    <property type="entry name" value="Tetratricopeptide repeat domain"/>
    <property type="match status" value="1"/>
</dbReference>
<feature type="domain" description="O-GlcNAc transferase C-terminal" evidence="6">
    <location>
        <begin position="354"/>
        <end position="538"/>
    </location>
</feature>
<dbReference type="PANTHER" id="PTHR44366:SF1">
    <property type="entry name" value="UDP-N-ACETYLGLUCOSAMINE--PEPTIDE N-ACETYLGLUCOSAMINYLTRANSFERASE 110 KDA SUBUNIT"/>
    <property type="match status" value="1"/>
</dbReference>
<evidence type="ECO:0000259" key="6">
    <source>
        <dbReference type="Pfam" id="PF13844"/>
    </source>
</evidence>
<keyword evidence="3" id="KW-0677">Repeat</keyword>
<dbReference type="AlphaFoldDB" id="A0A7W6J8W1"/>
<accession>A0A7W6J8W1</accession>
<name>A0A7W6J8W1_9HYPH</name>
<organism evidence="7 8">
    <name type="scientific">Gellertiella hungarica</name>
    <dbReference type="NCBI Taxonomy" id="1572859"/>
    <lineage>
        <taxon>Bacteria</taxon>
        <taxon>Pseudomonadati</taxon>
        <taxon>Pseudomonadota</taxon>
        <taxon>Alphaproteobacteria</taxon>
        <taxon>Hyphomicrobiales</taxon>
        <taxon>Rhizobiaceae</taxon>
        <taxon>Gellertiella</taxon>
    </lineage>
</organism>
<dbReference type="Gene3D" id="3.40.50.2000">
    <property type="entry name" value="Glycogen Phosphorylase B"/>
    <property type="match status" value="1"/>
</dbReference>
<comment type="pathway">
    <text evidence="1">Protein modification; protein glycosylation.</text>
</comment>
<keyword evidence="4" id="KW-0802">TPR repeat</keyword>
<dbReference type="GO" id="GO:0097363">
    <property type="term" value="F:protein O-acetylglucosaminyltransferase activity"/>
    <property type="evidence" value="ECO:0007669"/>
    <property type="project" value="TreeGrafter"/>
</dbReference>
<dbReference type="InterPro" id="IPR029489">
    <property type="entry name" value="OGT/SEC/SPY_C"/>
</dbReference>
<keyword evidence="2 7" id="KW-0808">Transferase</keyword>
<feature type="compositionally biased region" description="Pro residues" evidence="5">
    <location>
        <begin position="555"/>
        <end position="573"/>
    </location>
</feature>
<dbReference type="GO" id="GO:0006493">
    <property type="term" value="P:protein O-linked glycosylation"/>
    <property type="evidence" value="ECO:0007669"/>
    <property type="project" value="InterPro"/>
</dbReference>
<evidence type="ECO:0000256" key="2">
    <source>
        <dbReference type="ARBA" id="ARBA00022679"/>
    </source>
</evidence>
<dbReference type="RefSeq" id="WP_183368208.1">
    <property type="nucleotide sequence ID" value="NZ_JACIEZ010000013.1"/>
</dbReference>
<dbReference type="PANTHER" id="PTHR44366">
    <property type="entry name" value="UDP-N-ACETYLGLUCOSAMINE--PEPTIDE N-ACETYLGLUCOSAMINYLTRANSFERASE 110 KDA SUBUNIT"/>
    <property type="match status" value="1"/>
</dbReference>
<evidence type="ECO:0000313" key="7">
    <source>
        <dbReference type="EMBL" id="MBB4066929.1"/>
    </source>
</evidence>
<dbReference type="SUPFAM" id="SSF48452">
    <property type="entry name" value="TPR-like"/>
    <property type="match status" value="1"/>
</dbReference>
<sequence length="573" mass="64127">MSATIQEALDYYRAGNYPMVMSHLLPLLRDQKKVEPTLALVLAQSCLKLDQISEAAHWYDRASSPTLPNVKPVQLLAANLYIRLKNHVRAYEITKAMLKADPGELEALRVHRNCLRTLLLLDEIEASDRQVEAMMASGHPGIFDMEKPLEHVFWSENEAYAARLTKIDNGAACTSLTKMLRRARPHAFADRIRVAYVSNDLSDRHATMRLLQGVLLQHDRSAFDIHILCHTDAGLKAVDEGMRWKLKGLHDISRKSDDDVVAMLREAEIDILVDLKGHTKDARPGIVNLGAAPIQVAWLGFPGINTGLDCDYMIGDAVVTPEESQPLWEAKFCRLPETYQPNDDRYRALPPPAERAALGLPEDRIVLASFNSQLKITPRTFRLWMEILRQAPDTVLWAMVIGDEARDNARRAAKKAGIDPARLIFADVADYPSHVARLQAADAALDTFPCNGHTTTSDKLWAGLPLVTRKGASFASRVSESLLKALGFPELVAETDAEYIALNLRLATDHAWRASLKSRIAEARFRAPLFDTERFTRHLEEAYRMMVERARNGLPPGPIDVPPLPPRTGPFRT</sequence>
<evidence type="ECO:0000256" key="5">
    <source>
        <dbReference type="SAM" id="MobiDB-lite"/>
    </source>
</evidence>
<dbReference type="InterPro" id="IPR011990">
    <property type="entry name" value="TPR-like_helical_dom_sf"/>
</dbReference>
<protein>
    <submittedName>
        <fullName evidence="7">Putative O-linked N-acetylglucosamine transferase (SPINDLY family)</fullName>
    </submittedName>
</protein>
<feature type="region of interest" description="Disordered" evidence="5">
    <location>
        <begin position="554"/>
        <end position="573"/>
    </location>
</feature>
<evidence type="ECO:0000313" key="8">
    <source>
        <dbReference type="Proteomes" id="UP000528286"/>
    </source>
</evidence>
<evidence type="ECO:0000256" key="1">
    <source>
        <dbReference type="ARBA" id="ARBA00004922"/>
    </source>
</evidence>
<evidence type="ECO:0000256" key="3">
    <source>
        <dbReference type="ARBA" id="ARBA00022737"/>
    </source>
</evidence>
<dbReference type="EMBL" id="JACIEZ010000013">
    <property type="protein sequence ID" value="MBB4066929.1"/>
    <property type="molecule type" value="Genomic_DNA"/>
</dbReference>
<dbReference type="Proteomes" id="UP000528286">
    <property type="component" value="Unassembled WGS sequence"/>
</dbReference>